<comment type="caution">
    <text evidence="2">The sequence shown here is derived from an EMBL/GenBank/DDBJ whole genome shotgun (WGS) entry which is preliminary data.</text>
</comment>
<feature type="transmembrane region" description="Helical" evidence="1">
    <location>
        <begin position="12"/>
        <end position="30"/>
    </location>
</feature>
<dbReference type="EMBL" id="JACHMH010000001">
    <property type="protein sequence ID" value="MBB4679046.1"/>
    <property type="molecule type" value="Genomic_DNA"/>
</dbReference>
<sequence>METALRAPVWRIVATMVAAVVMAATTLTKISATTSVDPTEQYLVVMSLVGFAPLFFIANEYAFRAACLVVAITPGLTVPMLFMGPGLVLLGVALSGRSWPARVPFILLAAAGGYLIIVSTIYRFHGLS</sequence>
<feature type="transmembrane region" description="Helical" evidence="1">
    <location>
        <begin position="105"/>
        <end position="124"/>
    </location>
</feature>
<keyword evidence="1" id="KW-0472">Membrane</keyword>
<reference evidence="2 3" key="1">
    <citation type="submission" date="2020-08" db="EMBL/GenBank/DDBJ databases">
        <title>Sequencing the genomes of 1000 actinobacteria strains.</title>
        <authorList>
            <person name="Klenk H.-P."/>
        </authorList>
    </citation>
    <scope>NUCLEOTIDE SEQUENCE [LARGE SCALE GENOMIC DNA]</scope>
    <source>
        <strain evidence="2 3">DSM 44230</strain>
    </source>
</reference>
<name>A0A7W7CDB9_9PSEU</name>
<feature type="transmembrane region" description="Helical" evidence="1">
    <location>
        <begin position="42"/>
        <end position="58"/>
    </location>
</feature>
<keyword evidence="3" id="KW-1185">Reference proteome</keyword>
<protein>
    <submittedName>
        <fullName evidence="2">Uncharacterized protein</fullName>
    </submittedName>
</protein>
<gene>
    <name evidence="2" type="ORF">HNR67_005164</name>
</gene>
<keyword evidence="1" id="KW-1133">Transmembrane helix</keyword>
<proteinExistence type="predicted"/>
<evidence type="ECO:0000256" key="1">
    <source>
        <dbReference type="SAM" id="Phobius"/>
    </source>
</evidence>
<keyword evidence="1" id="KW-0812">Transmembrane</keyword>
<evidence type="ECO:0000313" key="2">
    <source>
        <dbReference type="EMBL" id="MBB4679046.1"/>
    </source>
</evidence>
<dbReference type="RefSeq" id="WP_185004839.1">
    <property type="nucleotide sequence ID" value="NZ_BAAAUI010000046.1"/>
</dbReference>
<organism evidence="2 3">
    <name type="scientific">Crossiella cryophila</name>
    <dbReference type="NCBI Taxonomy" id="43355"/>
    <lineage>
        <taxon>Bacteria</taxon>
        <taxon>Bacillati</taxon>
        <taxon>Actinomycetota</taxon>
        <taxon>Actinomycetes</taxon>
        <taxon>Pseudonocardiales</taxon>
        <taxon>Pseudonocardiaceae</taxon>
        <taxon>Crossiella</taxon>
    </lineage>
</organism>
<accession>A0A7W7CDB9</accession>
<feature type="transmembrane region" description="Helical" evidence="1">
    <location>
        <begin position="65"/>
        <end position="93"/>
    </location>
</feature>
<dbReference type="AlphaFoldDB" id="A0A7W7CDB9"/>
<evidence type="ECO:0000313" key="3">
    <source>
        <dbReference type="Proteomes" id="UP000533598"/>
    </source>
</evidence>
<dbReference type="Proteomes" id="UP000533598">
    <property type="component" value="Unassembled WGS sequence"/>
</dbReference>